<protein>
    <submittedName>
        <fullName evidence="1">SapC family protein</fullName>
    </submittedName>
</protein>
<dbReference type="RefSeq" id="WP_173499995.1">
    <property type="nucleotide sequence ID" value="NZ_JABSOD010000003.1"/>
</dbReference>
<name>A0A7Y5EHY3_9GAMM</name>
<evidence type="ECO:0000313" key="2">
    <source>
        <dbReference type="Proteomes" id="UP000523161"/>
    </source>
</evidence>
<evidence type="ECO:0000313" key="1">
    <source>
        <dbReference type="EMBL" id="NRQ41746.1"/>
    </source>
</evidence>
<dbReference type="Pfam" id="PF07277">
    <property type="entry name" value="SapC"/>
    <property type="match status" value="1"/>
</dbReference>
<dbReference type="EMBL" id="JABSOD010000003">
    <property type="protein sequence ID" value="NRQ41746.1"/>
    <property type="molecule type" value="Genomic_DNA"/>
</dbReference>
<sequence>MSKHVLLNSVEHLDLKVITARGAEFGDNVWFTPTFPLEFRSVQAHYPIFFHKDAATGQFFSVAVFGFTHHENLFLHDDNWRGYYVPLTLRRQPFLIGKQVVREDGTEQTQSVIHLDLDSPRVSKAQGEALFLPLGGSSPYLDEVSSMLKTIHLGLQDNAAFVALLLEHKLLESFTLDIQLDDGSKHQMIGFYTINEDTLAALPTDVLGQLHAKGYLQAIYMLIASQANVRTLLKLKNQLNASAAA</sequence>
<keyword evidence="2" id="KW-1185">Reference proteome</keyword>
<proteinExistence type="predicted"/>
<organism evidence="1 2">
    <name type="scientific">Rheinheimera lutimaris</name>
    <dbReference type="NCBI Taxonomy" id="2740584"/>
    <lineage>
        <taxon>Bacteria</taxon>
        <taxon>Pseudomonadati</taxon>
        <taxon>Pseudomonadota</taxon>
        <taxon>Gammaproteobacteria</taxon>
        <taxon>Chromatiales</taxon>
        <taxon>Chromatiaceae</taxon>
        <taxon>Rheinheimera</taxon>
    </lineage>
</organism>
<dbReference type="InterPro" id="IPR010836">
    <property type="entry name" value="SapC"/>
</dbReference>
<comment type="caution">
    <text evidence="1">The sequence shown here is derived from an EMBL/GenBank/DDBJ whole genome shotgun (WGS) entry which is preliminary data.</text>
</comment>
<gene>
    <name evidence="1" type="ORF">HRH59_04065</name>
</gene>
<dbReference type="AlphaFoldDB" id="A0A7Y5EHY3"/>
<accession>A0A7Y5EHY3</accession>
<reference evidence="1 2" key="1">
    <citation type="submission" date="2020-06" db="EMBL/GenBank/DDBJ databases">
        <title>Rheinheimera sp. nov., a marine bacterium isolated from coastal.</title>
        <authorList>
            <person name="Yu Q."/>
            <person name="Qi Y."/>
            <person name="Pu J."/>
        </authorList>
    </citation>
    <scope>NUCLEOTIDE SEQUENCE [LARGE SCALE GENOMIC DNA]</scope>
    <source>
        <strain evidence="1 2">YQF-2</strain>
    </source>
</reference>
<dbReference type="Proteomes" id="UP000523161">
    <property type="component" value="Unassembled WGS sequence"/>
</dbReference>